<feature type="region of interest" description="Disordered" evidence="1">
    <location>
        <begin position="199"/>
        <end position="222"/>
    </location>
</feature>
<evidence type="ECO:0000313" key="2">
    <source>
        <dbReference type="EMBL" id="MCG7949126.1"/>
    </source>
</evidence>
<comment type="caution">
    <text evidence="2">The sequence shown here is derived from an EMBL/GenBank/DDBJ whole genome shotgun (WGS) entry which is preliminary data.</text>
</comment>
<sequence>MAGDWVKFQVDTFEKPEVIRIADDLGIPEEHVAGCLLRAWCWFDKQSRDGHAANVTEKYIDRITSVTGFANAMQKVGWLIMDGDGLTVPNFDRHNGKSAKSRALAADRKRTERSRNERDKSVTREEKRRSKEKDKKESRSQKFIPPTVEQVAEYVQTREIKINPQAFVDFYKAANWMRGKTKIRDWKACVRTWESNLRETNQQQSKPPARKSVDDVLSEQGY</sequence>
<organism evidence="2 3">
    <name type="scientific">Candidatus Thiodiazotropha taylori</name>
    <dbReference type="NCBI Taxonomy" id="2792791"/>
    <lineage>
        <taxon>Bacteria</taxon>
        <taxon>Pseudomonadati</taxon>
        <taxon>Pseudomonadota</taxon>
        <taxon>Gammaproteobacteria</taxon>
        <taxon>Chromatiales</taxon>
        <taxon>Sedimenticolaceae</taxon>
        <taxon>Candidatus Thiodiazotropha</taxon>
    </lineage>
</organism>
<protein>
    <recommendedName>
        <fullName evidence="4">DnaT DNA-binding domain-containing protein</fullName>
    </recommendedName>
</protein>
<dbReference type="EMBL" id="JAEPCM010000851">
    <property type="protein sequence ID" value="MCG7949126.1"/>
    <property type="molecule type" value="Genomic_DNA"/>
</dbReference>
<evidence type="ECO:0008006" key="4">
    <source>
        <dbReference type="Google" id="ProtNLM"/>
    </source>
</evidence>
<proteinExistence type="predicted"/>
<feature type="compositionally biased region" description="Basic and acidic residues" evidence="1">
    <location>
        <begin position="105"/>
        <end position="140"/>
    </location>
</feature>
<accession>A0A9E4T6V7</accession>
<dbReference type="AlphaFoldDB" id="A0A9E4T6V7"/>
<evidence type="ECO:0000256" key="1">
    <source>
        <dbReference type="SAM" id="MobiDB-lite"/>
    </source>
</evidence>
<evidence type="ECO:0000313" key="3">
    <source>
        <dbReference type="Proteomes" id="UP000886667"/>
    </source>
</evidence>
<reference evidence="2" key="1">
    <citation type="journal article" date="2021" name="Proc. Natl. Acad. Sci. U.S.A.">
        <title>Global biogeography of chemosynthetic symbionts reveals both localized and globally distributed symbiont groups. .</title>
        <authorList>
            <person name="Osvatic J.T."/>
            <person name="Wilkins L.G.E."/>
            <person name="Leibrecht L."/>
            <person name="Leray M."/>
            <person name="Zauner S."/>
            <person name="Polzin J."/>
            <person name="Camacho Y."/>
            <person name="Gros O."/>
            <person name="van Gils J.A."/>
            <person name="Eisen J.A."/>
            <person name="Petersen J.M."/>
            <person name="Yuen B."/>
        </authorList>
    </citation>
    <scope>NUCLEOTIDE SEQUENCE</scope>
    <source>
        <strain evidence="2">MAGclacostrist064TRANS</strain>
    </source>
</reference>
<dbReference type="Proteomes" id="UP000886667">
    <property type="component" value="Unassembled WGS sequence"/>
</dbReference>
<name>A0A9E4T6V7_9GAMM</name>
<gene>
    <name evidence="2" type="ORF">JAZ07_22545</name>
</gene>
<feature type="region of interest" description="Disordered" evidence="1">
    <location>
        <begin position="91"/>
        <end position="144"/>
    </location>
</feature>